<dbReference type="InterPro" id="IPR005361">
    <property type="entry name" value="UPF0158"/>
</dbReference>
<dbReference type="EMBL" id="PJBV01000032">
    <property type="protein sequence ID" value="PKH38975.1"/>
    <property type="molecule type" value="Genomic_DNA"/>
</dbReference>
<keyword evidence="4" id="KW-1185">Reference proteome</keyword>
<sequence length="156" mass="17922">MFQLSAVDVEGVATALADQTDYEHRWLIDPRTGEVAFWTSDTGIDGENPVEIDELDLIAIDPLPSYVWFQDMADFAEGISDREAGQRLSHALRGRGPFRRFKNELYEHDPELISAWHNLRDVRAQRRAVEWLRDQGLIEDTAEEEFSTDHPDPDLP</sequence>
<organism evidence="2 3">
    <name type="scientific">Nocardioides alpinus</name>
    <dbReference type="NCBI Taxonomy" id="748909"/>
    <lineage>
        <taxon>Bacteria</taxon>
        <taxon>Bacillati</taxon>
        <taxon>Actinomycetota</taxon>
        <taxon>Actinomycetes</taxon>
        <taxon>Propionibacteriales</taxon>
        <taxon>Nocardioidaceae</taxon>
        <taxon>Nocardioides</taxon>
    </lineage>
</organism>
<accession>A0A1I0Y8R2</accession>
<evidence type="ECO:0000313" key="3">
    <source>
        <dbReference type="Proteomes" id="UP000199113"/>
    </source>
</evidence>
<dbReference type="Proteomes" id="UP000199113">
    <property type="component" value="Unassembled WGS sequence"/>
</dbReference>
<reference evidence="1 4" key="2">
    <citation type="submission" date="2017-12" db="EMBL/GenBank/DDBJ databases">
        <title>Pharmacopeia of the Arctic Ocean.</title>
        <authorList>
            <person name="Collins E."/>
            <person name="Ducluzeau A.-L."/>
        </authorList>
    </citation>
    <scope>NUCLEOTIDE SEQUENCE [LARGE SCALE GENOMIC DNA]</scope>
    <source>
        <strain evidence="1 4">DSM 23325</strain>
    </source>
</reference>
<dbReference type="EMBL" id="FOKC01000003">
    <property type="protein sequence ID" value="SFB09749.1"/>
    <property type="molecule type" value="Genomic_DNA"/>
</dbReference>
<name>A0A1I0Y8R2_9ACTN</name>
<dbReference type="OrthoDB" id="9816539at2"/>
<evidence type="ECO:0000313" key="1">
    <source>
        <dbReference type="EMBL" id="PKH38975.1"/>
    </source>
</evidence>
<reference evidence="2" key="1">
    <citation type="submission" date="2016-10" db="EMBL/GenBank/DDBJ databases">
        <authorList>
            <person name="de Groot N.N."/>
        </authorList>
    </citation>
    <scope>NUCLEOTIDE SEQUENCE [LARGE SCALE GENOMIC DNA]</scope>
    <source>
        <strain evidence="2">CGMCC 1.10697</strain>
    </source>
</reference>
<proteinExistence type="predicted"/>
<dbReference type="AlphaFoldDB" id="A0A1I0Y8R2"/>
<evidence type="ECO:0000313" key="4">
    <source>
        <dbReference type="Proteomes" id="UP000233565"/>
    </source>
</evidence>
<gene>
    <name evidence="1" type="ORF">CXG46_14690</name>
    <name evidence="2" type="ORF">SAMN05192575_103340</name>
</gene>
<dbReference type="Proteomes" id="UP000233565">
    <property type="component" value="Unassembled WGS sequence"/>
</dbReference>
<dbReference type="RefSeq" id="WP_091197752.1">
    <property type="nucleotide sequence ID" value="NZ_FOKC01000003.1"/>
</dbReference>
<dbReference type="Pfam" id="PF03682">
    <property type="entry name" value="UPF0158"/>
    <property type="match status" value="1"/>
</dbReference>
<evidence type="ECO:0000313" key="2">
    <source>
        <dbReference type="EMBL" id="SFB09749.1"/>
    </source>
</evidence>
<protein>
    <submittedName>
        <fullName evidence="2">Uncharacterized protein family (UPF0158)</fullName>
    </submittedName>
</protein>